<evidence type="ECO:0000256" key="3">
    <source>
        <dbReference type="SAM" id="Phobius"/>
    </source>
</evidence>
<keyword evidence="6" id="KW-1185">Reference proteome</keyword>
<sequence>MTFRNFFLSGISQSALPAHEFLHLYFIRKVLFSLGRRVGGEQTGNMVVYFMPGMSPTHTSQFLISLLVVFLITANMYCFRMVGVFSANLDVAIHITGVSIQALILGTRIVRGEDYIHTQFTYLWSHLWRNVGIIIAFWMFFAIMIAVDFRLRSRTAGVLEVIGGGPGHDGPTPPTTGNEPEADRAPKEFVVMVPYAGIPNLWRFVYWISPFKYLVSGFTGVLVHDVPVRCSKNELAKFNLPPNVANCAEYTADFVKRLGGYVEEENGV</sequence>
<dbReference type="EMBL" id="NESQ01000235">
    <property type="protein sequence ID" value="PUU75389.1"/>
    <property type="molecule type" value="Genomic_DNA"/>
</dbReference>
<dbReference type="STRING" id="42251.A0A2T6ZIT0"/>
<gene>
    <name evidence="5" type="ORF">B9Z19DRAFT_1131463</name>
</gene>
<keyword evidence="3" id="KW-1133">Transmembrane helix</keyword>
<feature type="transmembrane region" description="Helical" evidence="3">
    <location>
        <begin position="60"/>
        <end position="79"/>
    </location>
</feature>
<name>A0A2T6ZIT0_TUBBO</name>
<evidence type="ECO:0000259" key="4">
    <source>
        <dbReference type="Pfam" id="PF06422"/>
    </source>
</evidence>
<dbReference type="GO" id="GO:0016020">
    <property type="term" value="C:membrane"/>
    <property type="evidence" value="ECO:0007669"/>
    <property type="project" value="InterPro"/>
</dbReference>
<dbReference type="Pfam" id="PF06422">
    <property type="entry name" value="PDR_CDR"/>
    <property type="match status" value="1"/>
</dbReference>
<comment type="caution">
    <text evidence="5">The sequence shown here is derived from an EMBL/GenBank/DDBJ whole genome shotgun (WGS) entry which is preliminary data.</text>
</comment>
<keyword evidence="3" id="KW-0812">Transmembrane</keyword>
<feature type="transmembrane region" description="Helical" evidence="3">
    <location>
        <begin position="91"/>
        <end position="110"/>
    </location>
</feature>
<proteinExistence type="predicted"/>
<dbReference type="GO" id="GO:0042626">
    <property type="term" value="F:ATPase-coupled transmembrane transporter activity"/>
    <property type="evidence" value="ECO:0007669"/>
    <property type="project" value="InterPro"/>
</dbReference>
<dbReference type="Proteomes" id="UP000244722">
    <property type="component" value="Unassembled WGS sequence"/>
</dbReference>
<feature type="region of interest" description="Disordered" evidence="2">
    <location>
        <begin position="163"/>
        <end position="182"/>
    </location>
</feature>
<dbReference type="GO" id="GO:0005524">
    <property type="term" value="F:ATP binding"/>
    <property type="evidence" value="ECO:0007669"/>
    <property type="project" value="InterPro"/>
</dbReference>
<dbReference type="OrthoDB" id="245989at2759"/>
<feature type="transmembrane region" description="Helical" evidence="3">
    <location>
        <begin position="130"/>
        <end position="149"/>
    </location>
</feature>
<reference evidence="5 6" key="1">
    <citation type="submission" date="2017-04" db="EMBL/GenBank/DDBJ databases">
        <title>Draft genome sequence of Tuber borchii Vittad., a whitish edible truffle.</title>
        <authorList>
            <consortium name="DOE Joint Genome Institute"/>
            <person name="Murat C."/>
            <person name="Kuo A."/>
            <person name="Barry K.W."/>
            <person name="Clum A."/>
            <person name="Dockter R.B."/>
            <person name="Fauchery L."/>
            <person name="Iotti M."/>
            <person name="Kohler A."/>
            <person name="Labutti K."/>
            <person name="Lindquist E.A."/>
            <person name="Lipzen A."/>
            <person name="Ohm R.A."/>
            <person name="Wang M."/>
            <person name="Grigoriev I.V."/>
            <person name="Zambonelli A."/>
            <person name="Martin F.M."/>
        </authorList>
    </citation>
    <scope>NUCLEOTIDE SEQUENCE [LARGE SCALE GENOMIC DNA]</scope>
    <source>
        <strain evidence="5 6">Tbo3840</strain>
    </source>
</reference>
<evidence type="ECO:0000313" key="6">
    <source>
        <dbReference type="Proteomes" id="UP000244722"/>
    </source>
</evidence>
<dbReference type="InterPro" id="IPR010929">
    <property type="entry name" value="PDR_CDR_ABC"/>
</dbReference>
<evidence type="ECO:0000313" key="5">
    <source>
        <dbReference type="EMBL" id="PUU75389.1"/>
    </source>
</evidence>
<keyword evidence="3" id="KW-0472">Membrane</keyword>
<keyword evidence="1" id="KW-0813">Transport</keyword>
<accession>A0A2T6ZIT0</accession>
<organism evidence="5 6">
    <name type="scientific">Tuber borchii</name>
    <name type="common">White truffle</name>
    <dbReference type="NCBI Taxonomy" id="42251"/>
    <lineage>
        <taxon>Eukaryota</taxon>
        <taxon>Fungi</taxon>
        <taxon>Dikarya</taxon>
        <taxon>Ascomycota</taxon>
        <taxon>Pezizomycotina</taxon>
        <taxon>Pezizomycetes</taxon>
        <taxon>Pezizales</taxon>
        <taxon>Tuberaceae</taxon>
        <taxon>Tuber</taxon>
    </lineage>
</organism>
<protein>
    <recommendedName>
        <fullName evidence="4">CDR ABC transporter domain-containing protein</fullName>
    </recommendedName>
</protein>
<feature type="domain" description="CDR ABC transporter" evidence="4">
    <location>
        <begin position="102"/>
        <end position="155"/>
    </location>
</feature>
<dbReference type="AlphaFoldDB" id="A0A2T6ZIT0"/>
<evidence type="ECO:0000256" key="1">
    <source>
        <dbReference type="ARBA" id="ARBA00022448"/>
    </source>
</evidence>
<evidence type="ECO:0000256" key="2">
    <source>
        <dbReference type="SAM" id="MobiDB-lite"/>
    </source>
</evidence>